<feature type="transmembrane region" description="Helical" evidence="1">
    <location>
        <begin position="121"/>
        <end position="140"/>
    </location>
</feature>
<evidence type="ECO:0000313" key="2">
    <source>
        <dbReference type="EMBL" id="MBC5707906.1"/>
    </source>
</evidence>
<dbReference type="Proteomes" id="UP000634672">
    <property type="component" value="Unassembled WGS sequence"/>
</dbReference>
<keyword evidence="1" id="KW-0472">Membrane</keyword>
<dbReference type="EMBL" id="JACOPB010000002">
    <property type="protein sequence ID" value="MBC5707906.1"/>
    <property type="molecule type" value="Genomic_DNA"/>
</dbReference>
<reference evidence="2 3" key="1">
    <citation type="submission" date="2020-08" db="EMBL/GenBank/DDBJ databases">
        <title>Genome public.</title>
        <authorList>
            <person name="Liu C."/>
            <person name="Sun Q."/>
        </authorList>
    </citation>
    <scope>NUCLEOTIDE SEQUENCE [LARGE SCALE GENOMIC DNA]</scope>
    <source>
        <strain evidence="2 3">NSJ-66</strain>
    </source>
</reference>
<comment type="caution">
    <text evidence="2">The sequence shown here is derived from an EMBL/GenBank/DDBJ whole genome shotgun (WGS) entry which is preliminary data.</text>
</comment>
<feature type="transmembrane region" description="Helical" evidence="1">
    <location>
        <begin position="7"/>
        <end position="26"/>
    </location>
</feature>
<accession>A0ABR7H423</accession>
<evidence type="ECO:0000256" key="1">
    <source>
        <dbReference type="SAM" id="Phobius"/>
    </source>
</evidence>
<keyword evidence="1" id="KW-1133">Transmembrane helix</keyword>
<gene>
    <name evidence="2" type="ORF">H8S75_08060</name>
</gene>
<proteinExistence type="predicted"/>
<protein>
    <submittedName>
        <fullName evidence="2">Uncharacterized protein</fullName>
    </submittedName>
</protein>
<organism evidence="2 3">
    <name type="scientific">Hungatella hominis</name>
    <dbReference type="NCBI Taxonomy" id="2763050"/>
    <lineage>
        <taxon>Bacteria</taxon>
        <taxon>Bacillati</taxon>
        <taxon>Bacillota</taxon>
        <taxon>Clostridia</taxon>
        <taxon>Lachnospirales</taxon>
        <taxon>Lachnospiraceae</taxon>
        <taxon>Hungatella</taxon>
    </lineage>
</organism>
<feature type="transmembrane region" description="Helical" evidence="1">
    <location>
        <begin position="32"/>
        <end position="53"/>
    </location>
</feature>
<dbReference type="RefSeq" id="WP_187020579.1">
    <property type="nucleotide sequence ID" value="NZ_JACOPB010000002.1"/>
</dbReference>
<keyword evidence="3" id="KW-1185">Reference proteome</keyword>
<feature type="transmembrane region" description="Helical" evidence="1">
    <location>
        <begin position="90"/>
        <end position="109"/>
    </location>
</feature>
<keyword evidence="1" id="KW-0812">Transmembrane</keyword>
<sequence>MKKGNLLEGILFISGGIVLLGVALLTDSVLDSLLIGFAAGAICSGTVMTYKYFYWNTPKNKERYQEKIENEKIELHDELKSKLRDKSGRYAYAIGLMTVSISIIIFSILGKLEVIDNSRLIVLYLGGYLIFQIVIGIVIFKQLLKKYE</sequence>
<evidence type="ECO:0000313" key="3">
    <source>
        <dbReference type="Proteomes" id="UP000634672"/>
    </source>
</evidence>
<name>A0ABR7H423_9FIRM</name>